<dbReference type="Gene3D" id="2.60.120.200">
    <property type="match status" value="1"/>
</dbReference>
<protein>
    <recommendedName>
        <fullName evidence="2">GH16 domain-containing protein</fullName>
    </recommendedName>
</protein>
<dbReference type="FunFam" id="2.60.120.200:FF:000179">
    <property type="entry name" value="Unplaced genomic scaffold supercont1.19, whole genome shotgun sequence"/>
    <property type="match status" value="1"/>
</dbReference>
<evidence type="ECO:0000256" key="1">
    <source>
        <dbReference type="SAM" id="SignalP"/>
    </source>
</evidence>
<feature type="signal peptide" evidence="1">
    <location>
        <begin position="1"/>
        <end position="20"/>
    </location>
</feature>
<dbReference type="Proteomes" id="UP001383192">
    <property type="component" value="Unassembled WGS sequence"/>
</dbReference>
<dbReference type="InterPro" id="IPR013320">
    <property type="entry name" value="ConA-like_dom_sf"/>
</dbReference>
<evidence type="ECO:0000313" key="3">
    <source>
        <dbReference type="EMBL" id="KAK7020142.1"/>
    </source>
</evidence>
<dbReference type="PROSITE" id="PS51762">
    <property type="entry name" value="GH16_2"/>
    <property type="match status" value="1"/>
</dbReference>
<sequence>MTFFYFLFALLFTFTSPSFGYELVRDYSGLTFFDKWDFFGNWDNLTLGDVWWLNETDAFAQQLAYVNEAGNAILKVDNRSNVPFNQKRNTVRIESKDTYAVGSLWIIDLHHIPYGCSVWPAFWTVGPTWPDDGEIDIIEGINMMGNNQMALHSLPGCFKSTPPSQLGRTLVSDCSTPAGCTVQELQPNSFGSGFAAAGGGVWATQFDVSGIYIWFWSRPNVPASILQSDLSSSIDLSQWGPPTASYPSNSCDITRFFSSQKLVLDITLCGIWAGEPDNYLPACANQGATKTCYADNVVGPGSPRYDNAYFEISYVRAYTTGGIVPTPTHPGPVFATGGSPTSPPNANAGSSLSISKVGMGEHYAAYWLITRGWAMIVNVLLWFLKLILDAWTVFYTPVDLLNLNVASRIQQTTL</sequence>
<feature type="chain" id="PRO_5043956670" description="GH16 domain-containing protein" evidence="1">
    <location>
        <begin position="21"/>
        <end position="414"/>
    </location>
</feature>
<organism evidence="3 4">
    <name type="scientific">Paramarasmius palmivorus</name>
    <dbReference type="NCBI Taxonomy" id="297713"/>
    <lineage>
        <taxon>Eukaryota</taxon>
        <taxon>Fungi</taxon>
        <taxon>Dikarya</taxon>
        <taxon>Basidiomycota</taxon>
        <taxon>Agaricomycotina</taxon>
        <taxon>Agaricomycetes</taxon>
        <taxon>Agaricomycetidae</taxon>
        <taxon>Agaricales</taxon>
        <taxon>Marasmiineae</taxon>
        <taxon>Marasmiaceae</taxon>
        <taxon>Paramarasmius</taxon>
    </lineage>
</organism>
<reference evidence="3 4" key="1">
    <citation type="submission" date="2024-01" db="EMBL/GenBank/DDBJ databases">
        <title>A draft genome for a cacao thread blight-causing isolate of Paramarasmius palmivorus.</title>
        <authorList>
            <person name="Baruah I.K."/>
            <person name="Bukari Y."/>
            <person name="Amoako-Attah I."/>
            <person name="Meinhardt L.W."/>
            <person name="Bailey B.A."/>
            <person name="Cohen S.P."/>
        </authorList>
    </citation>
    <scope>NUCLEOTIDE SEQUENCE [LARGE SCALE GENOMIC DNA]</scope>
    <source>
        <strain evidence="3 4">GH-12</strain>
    </source>
</reference>
<dbReference type="PANTHER" id="PTHR10963:SF24">
    <property type="entry name" value="GLYCOSIDASE C21B10.07-RELATED"/>
    <property type="match status" value="1"/>
</dbReference>
<keyword evidence="1" id="KW-0732">Signal</keyword>
<dbReference type="AlphaFoldDB" id="A0AAW0B5G5"/>
<evidence type="ECO:0000313" key="4">
    <source>
        <dbReference type="Proteomes" id="UP001383192"/>
    </source>
</evidence>
<name>A0AAW0B5G5_9AGAR</name>
<feature type="domain" description="GH16" evidence="2">
    <location>
        <begin position="25"/>
        <end position="323"/>
    </location>
</feature>
<dbReference type="InterPro" id="IPR000757">
    <property type="entry name" value="Beta-glucanase-like"/>
</dbReference>
<accession>A0AAW0B5G5</accession>
<dbReference type="GO" id="GO:0009251">
    <property type="term" value="P:glucan catabolic process"/>
    <property type="evidence" value="ECO:0007669"/>
    <property type="project" value="TreeGrafter"/>
</dbReference>
<keyword evidence="4" id="KW-1185">Reference proteome</keyword>
<dbReference type="Pfam" id="PF26113">
    <property type="entry name" value="GH16_XgeA"/>
    <property type="match status" value="1"/>
</dbReference>
<comment type="caution">
    <text evidence="3">The sequence shown here is derived from an EMBL/GenBank/DDBJ whole genome shotgun (WGS) entry which is preliminary data.</text>
</comment>
<dbReference type="GO" id="GO:0004553">
    <property type="term" value="F:hydrolase activity, hydrolyzing O-glycosyl compounds"/>
    <property type="evidence" value="ECO:0007669"/>
    <property type="project" value="InterPro"/>
</dbReference>
<evidence type="ECO:0000259" key="2">
    <source>
        <dbReference type="PROSITE" id="PS51762"/>
    </source>
</evidence>
<dbReference type="PANTHER" id="PTHR10963">
    <property type="entry name" value="GLYCOSYL HYDROLASE-RELATED"/>
    <property type="match status" value="1"/>
</dbReference>
<proteinExistence type="predicted"/>
<gene>
    <name evidence="3" type="ORF">VNI00_017863</name>
</gene>
<dbReference type="InterPro" id="IPR050546">
    <property type="entry name" value="Glycosyl_Hydrlase_16"/>
</dbReference>
<dbReference type="EMBL" id="JAYKXP010000194">
    <property type="protein sequence ID" value="KAK7020142.1"/>
    <property type="molecule type" value="Genomic_DNA"/>
</dbReference>
<dbReference type="SUPFAM" id="SSF49899">
    <property type="entry name" value="Concanavalin A-like lectins/glucanases"/>
    <property type="match status" value="1"/>
</dbReference>